<feature type="compositionally biased region" description="Basic residues" evidence="1">
    <location>
        <begin position="135"/>
        <end position="151"/>
    </location>
</feature>
<feature type="compositionally biased region" description="Polar residues" evidence="1">
    <location>
        <begin position="35"/>
        <end position="45"/>
    </location>
</feature>
<dbReference type="InParanoid" id="E4X6R5"/>
<gene>
    <name evidence="2" type="ORF">GSOID_T00003402001</name>
</gene>
<accession>E4X6R5</accession>
<evidence type="ECO:0000256" key="1">
    <source>
        <dbReference type="SAM" id="MobiDB-lite"/>
    </source>
</evidence>
<proteinExistence type="predicted"/>
<protein>
    <submittedName>
        <fullName evidence="2">Uncharacterized protein</fullName>
    </submittedName>
</protein>
<feature type="compositionally biased region" description="Basic residues" evidence="1">
    <location>
        <begin position="175"/>
        <end position="189"/>
    </location>
</feature>
<evidence type="ECO:0000313" key="3">
    <source>
        <dbReference type="Proteomes" id="UP000001307"/>
    </source>
</evidence>
<keyword evidence="3" id="KW-1185">Reference proteome</keyword>
<dbReference type="AlphaFoldDB" id="E4X6R5"/>
<sequence length="214" mass="23382">MQTAGGYQQANGYSDNGSVANGETFGDVGEVNVYTPGSTYKEGTSAYNGQALDVQAAAVVSNPLDNMVDQANGAYPSNGYNNNYNNGYNNNSPSYSSGYNSAPEPYAEPTYGGYESERGKGKPSKNDKRREKEMKKNKKKADKEGKKNKKRQDKESKKSQKRKDKGGKKAEKEGKKNKKKAAKKAKKNAKQIARSMGMRPGTFNREAFLAAQTQ</sequence>
<feature type="region of interest" description="Disordered" evidence="1">
    <location>
        <begin position="67"/>
        <end position="214"/>
    </location>
</feature>
<feature type="region of interest" description="Disordered" evidence="1">
    <location>
        <begin position="1"/>
        <end position="45"/>
    </location>
</feature>
<dbReference type="OrthoDB" id="10543624at2759"/>
<organism evidence="2">
    <name type="scientific">Oikopleura dioica</name>
    <name type="common">Tunicate</name>
    <dbReference type="NCBI Taxonomy" id="34765"/>
    <lineage>
        <taxon>Eukaryota</taxon>
        <taxon>Metazoa</taxon>
        <taxon>Chordata</taxon>
        <taxon>Tunicata</taxon>
        <taxon>Appendicularia</taxon>
        <taxon>Copelata</taxon>
        <taxon>Oikopleuridae</taxon>
        <taxon>Oikopleura</taxon>
    </lineage>
</organism>
<evidence type="ECO:0000313" key="2">
    <source>
        <dbReference type="EMBL" id="CBY08034.1"/>
    </source>
</evidence>
<feature type="compositionally biased region" description="Low complexity" evidence="1">
    <location>
        <begin position="71"/>
        <end position="103"/>
    </location>
</feature>
<feature type="compositionally biased region" description="Basic and acidic residues" evidence="1">
    <location>
        <begin position="115"/>
        <end position="134"/>
    </location>
</feature>
<feature type="compositionally biased region" description="Polar residues" evidence="1">
    <location>
        <begin position="1"/>
        <end position="21"/>
    </location>
</feature>
<dbReference type="Proteomes" id="UP000001307">
    <property type="component" value="Unassembled WGS sequence"/>
</dbReference>
<name>E4X6R5_OIKDI</name>
<reference evidence="2" key="1">
    <citation type="journal article" date="2010" name="Science">
        <title>Plasticity of animal genome architecture unmasked by rapid evolution of a pelagic tunicate.</title>
        <authorList>
            <person name="Denoeud F."/>
            <person name="Henriet S."/>
            <person name="Mungpakdee S."/>
            <person name="Aury J.M."/>
            <person name="Da Silva C."/>
            <person name="Brinkmann H."/>
            <person name="Mikhaleva J."/>
            <person name="Olsen L.C."/>
            <person name="Jubin C."/>
            <person name="Canestro C."/>
            <person name="Bouquet J.M."/>
            <person name="Danks G."/>
            <person name="Poulain J."/>
            <person name="Campsteijn C."/>
            <person name="Adamski M."/>
            <person name="Cross I."/>
            <person name="Yadetie F."/>
            <person name="Muffato M."/>
            <person name="Louis A."/>
            <person name="Butcher S."/>
            <person name="Tsagkogeorga G."/>
            <person name="Konrad A."/>
            <person name="Singh S."/>
            <person name="Jensen M.F."/>
            <person name="Cong E.H."/>
            <person name="Eikeseth-Otteraa H."/>
            <person name="Noel B."/>
            <person name="Anthouard V."/>
            <person name="Porcel B.M."/>
            <person name="Kachouri-Lafond R."/>
            <person name="Nishino A."/>
            <person name="Ugolini M."/>
            <person name="Chourrout P."/>
            <person name="Nishida H."/>
            <person name="Aasland R."/>
            <person name="Huzurbazar S."/>
            <person name="Westhof E."/>
            <person name="Delsuc F."/>
            <person name="Lehrach H."/>
            <person name="Reinhardt R."/>
            <person name="Weissenbach J."/>
            <person name="Roy S.W."/>
            <person name="Artiguenave F."/>
            <person name="Postlethwait J.H."/>
            <person name="Manak J.R."/>
            <person name="Thompson E.M."/>
            <person name="Jaillon O."/>
            <person name="Du Pasquier L."/>
            <person name="Boudinot P."/>
            <person name="Liberles D.A."/>
            <person name="Volff J.N."/>
            <person name="Philippe H."/>
            <person name="Lenhard B."/>
            <person name="Roest Crollius H."/>
            <person name="Wincker P."/>
            <person name="Chourrout D."/>
        </authorList>
    </citation>
    <scope>NUCLEOTIDE SEQUENCE [LARGE SCALE GENOMIC DNA]</scope>
</reference>
<dbReference type="EMBL" id="FN653027">
    <property type="protein sequence ID" value="CBY08034.1"/>
    <property type="molecule type" value="Genomic_DNA"/>
</dbReference>